<comment type="function">
    <text evidence="17">Core subunit of the mitochondrial membrane respiratory chain NADH dehydrogenase (Complex I) which catalyzes electron transfer from NADH through the respiratory chain, using ubiquinone as an electron acceptor. Essential for the catalytic activity and assembly of complex I.</text>
</comment>
<dbReference type="GO" id="GO:0008137">
    <property type="term" value="F:NADH dehydrogenase (ubiquinone) activity"/>
    <property type="evidence" value="ECO:0007669"/>
    <property type="project" value="UniProtKB-UniRule"/>
</dbReference>
<evidence type="ECO:0000256" key="9">
    <source>
        <dbReference type="ARBA" id="ARBA00022967"/>
    </source>
</evidence>
<organism evidence="19">
    <name type="scientific">Bombus waltoni</name>
    <dbReference type="NCBI Taxonomy" id="395577"/>
    <lineage>
        <taxon>Eukaryota</taxon>
        <taxon>Metazoa</taxon>
        <taxon>Ecdysozoa</taxon>
        <taxon>Arthropoda</taxon>
        <taxon>Hexapoda</taxon>
        <taxon>Insecta</taxon>
        <taxon>Pterygota</taxon>
        <taxon>Neoptera</taxon>
        <taxon>Endopterygota</taxon>
        <taxon>Hymenoptera</taxon>
        <taxon>Apocrita</taxon>
        <taxon>Aculeata</taxon>
        <taxon>Apoidea</taxon>
        <taxon>Anthophila</taxon>
        <taxon>Apidae</taxon>
        <taxon>Bombus</taxon>
        <taxon>Mendacibombus</taxon>
    </lineage>
</organism>
<evidence type="ECO:0000256" key="1">
    <source>
        <dbReference type="ARBA" id="ARBA00003257"/>
    </source>
</evidence>
<evidence type="ECO:0000256" key="8">
    <source>
        <dbReference type="ARBA" id="ARBA00022692"/>
    </source>
</evidence>
<comment type="catalytic activity">
    <reaction evidence="16 17">
        <text>a ubiquinone + NADH + 5 H(+)(in) = a ubiquinol + NAD(+) + 4 H(+)(out)</text>
        <dbReference type="Rhea" id="RHEA:29091"/>
        <dbReference type="Rhea" id="RHEA-COMP:9565"/>
        <dbReference type="Rhea" id="RHEA-COMP:9566"/>
        <dbReference type="ChEBI" id="CHEBI:15378"/>
        <dbReference type="ChEBI" id="CHEBI:16389"/>
        <dbReference type="ChEBI" id="CHEBI:17976"/>
        <dbReference type="ChEBI" id="CHEBI:57540"/>
        <dbReference type="ChEBI" id="CHEBI:57945"/>
        <dbReference type="EC" id="7.1.1.2"/>
    </reaction>
</comment>
<dbReference type="PRINTS" id="PR01437">
    <property type="entry name" value="NUOXDRDTASE4"/>
</dbReference>
<evidence type="ECO:0000256" key="13">
    <source>
        <dbReference type="ARBA" id="ARBA00023075"/>
    </source>
</evidence>
<feature type="transmembrane region" description="Helical" evidence="17">
    <location>
        <begin position="247"/>
        <end position="265"/>
    </location>
</feature>
<evidence type="ECO:0000256" key="10">
    <source>
        <dbReference type="ARBA" id="ARBA00022982"/>
    </source>
</evidence>
<dbReference type="EMBL" id="MK252702">
    <property type="protein sequence ID" value="QGK86774.1"/>
    <property type="molecule type" value="Genomic_DNA"/>
</dbReference>
<dbReference type="EC" id="7.1.1.2" evidence="4 17"/>
<dbReference type="AlphaFoldDB" id="A0A649WEB4"/>
<feature type="transmembrane region" description="Helical" evidence="17">
    <location>
        <begin position="83"/>
        <end position="102"/>
    </location>
</feature>
<gene>
    <name evidence="19" type="primary">nad4</name>
</gene>
<dbReference type="GO" id="GO:0042773">
    <property type="term" value="P:ATP synthesis coupled electron transport"/>
    <property type="evidence" value="ECO:0007669"/>
    <property type="project" value="InterPro"/>
</dbReference>
<dbReference type="PANTHER" id="PTHR43507">
    <property type="entry name" value="NADH-UBIQUINONE OXIDOREDUCTASE CHAIN 4"/>
    <property type="match status" value="1"/>
</dbReference>
<comment type="subcellular location">
    <subcellularLocation>
        <location evidence="2 17">Mitochondrion membrane</location>
        <topology evidence="2 17">Multi-pass membrane protein</topology>
    </subcellularLocation>
</comment>
<dbReference type="InterPro" id="IPR003918">
    <property type="entry name" value="NADH_UbQ_OxRdtase"/>
</dbReference>
<keyword evidence="12 17" id="KW-0520">NAD</keyword>
<evidence type="ECO:0000256" key="11">
    <source>
        <dbReference type="ARBA" id="ARBA00022989"/>
    </source>
</evidence>
<keyword evidence="9" id="KW-1278">Translocase</keyword>
<feature type="transmembrane region" description="Helical" evidence="17">
    <location>
        <begin position="183"/>
        <end position="204"/>
    </location>
</feature>
<dbReference type="GO" id="GO:0048039">
    <property type="term" value="F:ubiquinone binding"/>
    <property type="evidence" value="ECO:0007669"/>
    <property type="project" value="TreeGrafter"/>
</dbReference>
<name>A0A649WEB4_9HYME</name>
<evidence type="ECO:0000256" key="14">
    <source>
        <dbReference type="ARBA" id="ARBA00023128"/>
    </source>
</evidence>
<protein>
    <recommendedName>
        <fullName evidence="5 17">NADH-ubiquinone oxidoreductase chain 4</fullName>
        <ecNumber evidence="4 17">7.1.1.2</ecNumber>
    </recommendedName>
</protein>
<feature type="transmembrane region" description="Helical" evidence="17">
    <location>
        <begin position="272"/>
        <end position="294"/>
    </location>
</feature>
<dbReference type="Pfam" id="PF00361">
    <property type="entry name" value="Proton_antipo_M"/>
    <property type="match status" value="1"/>
</dbReference>
<keyword evidence="13 17" id="KW-0830">Ubiquinone</keyword>
<evidence type="ECO:0000256" key="15">
    <source>
        <dbReference type="ARBA" id="ARBA00023136"/>
    </source>
</evidence>
<evidence type="ECO:0000256" key="2">
    <source>
        <dbReference type="ARBA" id="ARBA00004225"/>
    </source>
</evidence>
<comment type="function">
    <text evidence="1">Core subunit of the mitochondrial membrane respiratory chain NADH dehydrogenase (Complex I) that is believed to belong to the minimal assembly required for catalysis. Complex I functions in the transfer of electrons from NADH to the respiratory chain. The immediate electron acceptor for the enzyme is believed to be ubiquinone.</text>
</comment>
<sequence length="439" mass="51623">MMDLMMVTFMFFSLMFMDKSFDRLLLSNMLFLMVMNNLIKMNWIKWSFILGNFGLNYFTIGILLLVYWIFAIVFVSLFDEDDFYECVVLNFLLMMLVMANFLTMNLMVYYFMFEASLLVVFYMVMKWGYSSNRYVASFYLMFYTLTFSLPVLCLMFQIIELNGTYMFFLLDMMKLSCMNKFNFLYFSLAFLVKVPLYMIHGWLLKAHVEASYFSSMILAAIMLKLGTYGVLRMIYMSEEILMEMNVYYMMLSLLGMLIVSCQCMLQFDMKLIIAMSSVVHMGIMLFSMFTMSSLGMIGGYYLMLSHGLASSSLFYLVHTIYWQTNSRVIFINKGTLSLMPSMSMFWFLSCVYNSGAPISLNMVSEVFMLMSLICWCKYLFVFLMLYCLLSFIYSIYLFSMVQHGMYCMKANIYSGSSMDYLVLILHLIPLNLMIFNLLI</sequence>
<keyword evidence="8 17" id="KW-0812">Transmembrane</keyword>
<dbReference type="InterPro" id="IPR001750">
    <property type="entry name" value="ND/Mrp_TM"/>
</dbReference>
<comment type="similarity">
    <text evidence="3 17">Belongs to the complex I subunit 4 family.</text>
</comment>
<evidence type="ECO:0000256" key="6">
    <source>
        <dbReference type="ARBA" id="ARBA00022448"/>
    </source>
</evidence>
<evidence type="ECO:0000259" key="18">
    <source>
        <dbReference type="Pfam" id="PF00361"/>
    </source>
</evidence>
<keyword evidence="10 17" id="KW-0249">Electron transport</keyword>
<feature type="transmembrane region" description="Helical" evidence="17">
    <location>
        <begin position="366"/>
        <end position="399"/>
    </location>
</feature>
<feature type="transmembrane region" description="Helical" evidence="17">
    <location>
        <begin position="216"/>
        <end position="235"/>
    </location>
</feature>
<evidence type="ECO:0000256" key="5">
    <source>
        <dbReference type="ARBA" id="ARBA00021006"/>
    </source>
</evidence>
<geneLocation type="mitochondrion" evidence="19"/>
<keyword evidence="11 17" id="KW-1133">Transmembrane helix</keyword>
<feature type="domain" description="NADH:quinone oxidoreductase/Mrp antiporter transmembrane" evidence="18">
    <location>
        <begin position="104"/>
        <end position="384"/>
    </location>
</feature>
<keyword evidence="14 17" id="KW-0496">Mitochondrion</keyword>
<proteinExistence type="inferred from homology"/>
<evidence type="ECO:0000313" key="19">
    <source>
        <dbReference type="EMBL" id="QGK86774.1"/>
    </source>
</evidence>
<dbReference type="GO" id="GO:0003954">
    <property type="term" value="F:NADH dehydrogenase activity"/>
    <property type="evidence" value="ECO:0007669"/>
    <property type="project" value="TreeGrafter"/>
</dbReference>
<keyword evidence="6 17" id="KW-0813">Transport</keyword>
<feature type="transmembrane region" description="Helical" evidence="17">
    <location>
        <begin position="420"/>
        <end position="438"/>
    </location>
</feature>
<evidence type="ECO:0000256" key="7">
    <source>
        <dbReference type="ARBA" id="ARBA00022660"/>
    </source>
</evidence>
<dbReference type="GO" id="GO:0031966">
    <property type="term" value="C:mitochondrial membrane"/>
    <property type="evidence" value="ECO:0007669"/>
    <property type="project" value="UniProtKB-SubCell"/>
</dbReference>
<keyword evidence="15 17" id="KW-0472">Membrane</keyword>
<reference evidence="19" key="1">
    <citation type="journal article" date="2019" name="Mitochondrial DNA Part B Resour">
        <title>Complete mitochondrial genome of Bombus waltoni (Hymenoptera: Apidae).</title>
        <authorList>
            <person name="Lin G."/>
            <person name="Jiang K."/>
            <person name="Su T."/>
            <person name="He B."/>
            <person name="Huang Z."/>
            <person name="Zhao F."/>
        </authorList>
    </citation>
    <scope>NUCLEOTIDE SEQUENCE</scope>
</reference>
<evidence type="ECO:0000256" key="4">
    <source>
        <dbReference type="ARBA" id="ARBA00012944"/>
    </source>
</evidence>
<evidence type="ECO:0000256" key="16">
    <source>
        <dbReference type="ARBA" id="ARBA00049551"/>
    </source>
</evidence>
<evidence type="ECO:0000256" key="17">
    <source>
        <dbReference type="RuleBase" id="RU003297"/>
    </source>
</evidence>
<feature type="transmembrane region" description="Helical" evidence="17">
    <location>
        <begin position="57"/>
        <end position="78"/>
    </location>
</feature>
<evidence type="ECO:0000256" key="3">
    <source>
        <dbReference type="ARBA" id="ARBA00009025"/>
    </source>
</evidence>
<feature type="transmembrane region" description="Helical" evidence="17">
    <location>
        <begin position="300"/>
        <end position="322"/>
    </location>
</feature>
<feature type="transmembrane region" description="Helical" evidence="17">
    <location>
        <begin position="137"/>
        <end position="159"/>
    </location>
</feature>
<keyword evidence="7 17" id="KW-0679">Respiratory chain</keyword>
<dbReference type="PANTHER" id="PTHR43507:SF20">
    <property type="entry name" value="NADH-UBIQUINONE OXIDOREDUCTASE CHAIN 4"/>
    <property type="match status" value="1"/>
</dbReference>
<evidence type="ECO:0000256" key="12">
    <source>
        <dbReference type="ARBA" id="ARBA00023027"/>
    </source>
</evidence>
<accession>A0A649WEB4</accession>
<dbReference type="GO" id="GO:0015990">
    <property type="term" value="P:electron transport coupled proton transport"/>
    <property type="evidence" value="ECO:0007669"/>
    <property type="project" value="TreeGrafter"/>
</dbReference>